<feature type="repeat" description="RCC1" evidence="2">
    <location>
        <begin position="477"/>
        <end position="533"/>
    </location>
</feature>
<feature type="compositionally biased region" description="Gly residues" evidence="3">
    <location>
        <begin position="22"/>
        <end position="36"/>
    </location>
</feature>
<dbReference type="InterPro" id="IPR051210">
    <property type="entry name" value="Ub_ligase/GEF_domain"/>
</dbReference>
<proteinExistence type="predicted"/>
<feature type="repeat" description="RCC1" evidence="2">
    <location>
        <begin position="314"/>
        <end position="366"/>
    </location>
</feature>
<feature type="domain" description="RCC1-like" evidence="4">
    <location>
        <begin position="192"/>
        <end position="406"/>
    </location>
</feature>
<dbReference type="EMBL" id="BFEA01000504">
    <property type="protein sequence ID" value="GBG85089.1"/>
    <property type="molecule type" value="Genomic_DNA"/>
</dbReference>
<name>A0A388LS65_CHABU</name>
<feature type="repeat" description="RCC1" evidence="2">
    <location>
        <begin position="425"/>
        <end position="476"/>
    </location>
</feature>
<dbReference type="InterPro" id="IPR058923">
    <property type="entry name" value="RCC1-like_dom"/>
</dbReference>
<evidence type="ECO:0000259" key="4">
    <source>
        <dbReference type="Pfam" id="PF25390"/>
    </source>
</evidence>
<dbReference type="PANTHER" id="PTHR22870:SF408">
    <property type="entry name" value="OS09G0560450 PROTEIN"/>
    <property type="match status" value="1"/>
</dbReference>
<protein>
    <recommendedName>
        <fullName evidence="4">RCC1-like domain-containing protein</fullName>
    </recommendedName>
</protein>
<feature type="compositionally biased region" description="Basic and acidic residues" evidence="3">
    <location>
        <begin position="63"/>
        <end position="78"/>
    </location>
</feature>
<feature type="compositionally biased region" description="Basic and acidic residues" evidence="3">
    <location>
        <begin position="673"/>
        <end position="687"/>
    </location>
</feature>
<evidence type="ECO:0000256" key="3">
    <source>
        <dbReference type="SAM" id="MobiDB-lite"/>
    </source>
</evidence>
<dbReference type="STRING" id="69332.A0A388LS65"/>
<evidence type="ECO:0000256" key="1">
    <source>
        <dbReference type="ARBA" id="ARBA00022737"/>
    </source>
</evidence>
<dbReference type="InterPro" id="IPR000408">
    <property type="entry name" value="Reg_chr_condens"/>
</dbReference>
<evidence type="ECO:0000313" key="6">
    <source>
        <dbReference type="Proteomes" id="UP000265515"/>
    </source>
</evidence>
<dbReference type="Gramene" id="GBG85089">
    <property type="protein sequence ID" value="GBG85089"/>
    <property type="gene ID" value="CBR_g39552"/>
</dbReference>
<dbReference type="PRINTS" id="PR00633">
    <property type="entry name" value="RCCNDNSATION"/>
</dbReference>
<feature type="repeat" description="RCC1" evidence="2">
    <location>
        <begin position="207"/>
        <end position="260"/>
    </location>
</feature>
<feature type="repeat" description="RCC1" evidence="2">
    <location>
        <begin position="261"/>
        <end position="313"/>
    </location>
</feature>
<dbReference type="Proteomes" id="UP000265515">
    <property type="component" value="Unassembled WGS sequence"/>
</dbReference>
<reference evidence="5 6" key="1">
    <citation type="journal article" date="2018" name="Cell">
        <title>The Chara Genome: Secondary Complexity and Implications for Plant Terrestrialization.</title>
        <authorList>
            <person name="Nishiyama T."/>
            <person name="Sakayama H."/>
            <person name="Vries J.D."/>
            <person name="Buschmann H."/>
            <person name="Saint-Marcoux D."/>
            <person name="Ullrich K.K."/>
            <person name="Haas F.B."/>
            <person name="Vanderstraeten L."/>
            <person name="Becker D."/>
            <person name="Lang D."/>
            <person name="Vosolsobe S."/>
            <person name="Rombauts S."/>
            <person name="Wilhelmsson P.K.I."/>
            <person name="Janitza P."/>
            <person name="Kern R."/>
            <person name="Heyl A."/>
            <person name="Rumpler F."/>
            <person name="Villalobos L.I.A.C."/>
            <person name="Clay J.M."/>
            <person name="Skokan R."/>
            <person name="Toyoda A."/>
            <person name="Suzuki Y."/>
            <person name="Kagoshima H."/>
            <person name="Schijlen E."/>
            <person name="Tajeshwar N."/>
            <person name="Catarino B."/>
            <person name="Hetherington A.J."/>
            <person name="Saltykova A."/>
            <person name="Bonnot C."/>
            <person name="Breuninger H."/>
            <person name="Symeonidi A."/>
            <person name="Radhakrishnan G.V."/>
            <person name="Van Nieuwerburgh F."/>
            <person name="Deforce D."/>
            <person name="Chang C."/>
            <person name="Karol K.G."/>
            <person name="Hedrich R."/>
            <person name="Ulvskov P."/>
            <person name="Glockner G."/>
            <person name="Delwiche C.F."/>
            <person name="Petrasek J."/>
            <person name="Van de Peer Y."/>
            <person name="Friml J."/>
            <person name="Beilby M."/>
            <person name="Dolan L."/>
            <person name="Kohara Y."/>
            <person name="Sugano S."/>
            <person name="Fujiyama A."/>
            <person name="Delaux P.-M."/>
            <person name="Quint M."/>
            <person name="TheiBen G."/>
            <person name="Hagemann M."/>
            <person name="Harholt J."/>
            <person name="Dunand C."/>
            <person name="Zachgo S."/>
            <person name="Langdale J."/>
            <person name="Maumus F."/>
            <person name="Straeten D.V.D."/>
            <person name="Gould S.B."/>
            <person name="Rensing S.A."/>
        </authorList>
    </citation>
    <scope>NUCLEOTIDE SEQUENCE [LARGE SCALE GENOMIC DNA]</scope>
    <source>
        <strain evidence="5 6">S276</strain>
    </source>
</reference>
<feature type="region of interest" description="Disordered" evidence="3">
    <location>
        <begin position="18"/>
        <end position="88"/>
    </location>
</feature>
<dbReference type="InterPro" id="IPR009091">
    <property type="entry name" value="RCC1/BLIP-II"/>
</dbReference>
<dbReference type="Pfam" id="PF25390">
    <property type="entry name" value="WD40_RLD"/>
    <property type="match status" value="1"/>
</dbReference>
<keyword evidence="6" id="KW-1185">Reference proteome</keyword>
<dbReference type="SUPFAM" id="SSF50985">
    <property type="entry name" value="RCC1/BLIP-II"/>
    <property type="match status" value="1"/>
</dbReference>
<sequence length="785" mass="85873">MATAEEVVACVRREGDVYIPAGRGGSGAGGGGGGDGPVSYSLGTEKRVTEGEEEEEEGTACSRLERSEVEEQGHHSTNDEGDSSSGGAMSFLVNAPTELLLRLLTYYGLTATDLARLEVTCSFFRQQAKLPPNRFLSIAEVAAHDWCNRHVLFLRCPKKEKLALETRCGGTWKLVMRYILALDRCLDRGRGHVAAGARFSVCVSESGHVYSFGRGNYGELGRWKNNCEWKPRLVTARALRGTRIVRAAAGLSHTIVVSDAGHVFTWGLNAHGCCGHGPLGRALTPARVEEGFGGSRIVHVGAGRHFSVALASDGGVFTFGLGQFGRLGHGREDDEATPRRVEGINNGLKAIQVAVGSDHSLVIAVDEKNCRRVLSFGEGEEGQLGHGREANELVPKEIRYFTKWNVQVMAVAAGSVHSVAVAFGGQVYTWGNGFSGCLGHEDTRHRLVPHVVDGVSHVCAVNVAAGQDSTFVVGADGDVYSFGSTYGGRLGHPDVLFTRDSSVRLPRRVNILKNECVVEVAAGAYFSEDEYDDSHTLAVTESGKVFGFGACFAGQLGLGKRGTDHAFEPEEITGLRLRDVSSRSLVNRRKTSASAQQQLQSSYPATLERPTGSSCFIDILCVISARRLNEQKHMATLRELTDHRMRQEETRVQLYSLEFVVHTSRSWMFQRQQELRPKDMGKSRERSWICQSQPERQAEDRDEEGEGGTKEKRMNMVTLRSTASMPLGRNELSVYSESTAFAMRPRPPSCHSLDLLAESNFDLAESNFDCLFTARLASPQLFFLW</sequence>
<accession>A0A388LS65</accession>
<evidence type="ECO:0000313" key="5">
    <source>
        <dbReference type="EMBL" id="GBG85089.1"/>
    </source>
</evidence>
<dbReference type="PANTHER" id="PTHR22870">
    <property type="entry name" value="REGULATOR OF CHROMOSOME CONDENSATION"/>
    <property type="match status" value="1"/>
</dbReference>
<feature type="repeat" description="RCC1" evidence="2">
    <location>
        <begin position="371"/>
        <end position="424"/>
    </location>
</feature>
<dbReference type="AlphaFoldDB" id="A0A388LS65"/>
<feature type="region of interest" description="Disordered" evidence="3">
    <location>
        <begin position="673"/>
        <end position="712"/>
    </location>
</feature>
<dbReference type="Gene3D" id="2.130.10.30">
    <property type="entry name" value="Regulator of chromosome condensation 1/beta-lactamase-inhibitor protein II"/>
    <property type="match status" value="2"/>
</dbReference>
<dbReference type="Pfam" id="PF00415">
    <property type="entry name" value="RCC1"/>
    <property type="match status" value="2"/>
</dbReference>
<gene>
    <name evidence="5" type="ORF">CBR_g39552</name>
</gene>
<keyword evidence="1" id="KW-0677">Repeat</keyword>
<dbReference type="PROSITE" id="PS50012">
    <property type="entry name" value="RCC1_3"/>
    <property type="match status" value="6"/>
</dbReference>
<dbReference type="OrthoDB" id="5981550at2759"/>
<comment type="caution">
    <text evidence="5">The sequence shown here is derived from an EMBL/GenBank/DDBJ whole genome shotgun (WGS) entry which is preliminary data.</text>
</comment>
<organism evidence="5 6">
    <name type="scientific">Chara braunii</name>
    <name type="common">Braun's stonewort</name>
    <dbReference type="NCBI Taxonomy" id="69332"/>
    <lineage>
        <taxon>Eukaryota</taxon>
        <taxon>Viridiplantae</taxon>
        <taxon>Streptophyta</taxon>
        <taxon>Charophyceae</taxon>
        <taxon>Charales</taxon>
        <taxon>Characeae</taxon>
        <taxon>Chara</taxon>
    </lineage>
</organism>
<evidence type="ECO:0000256" key="2">
    <source>
        <dbReference type="PROSITE-ProRule" id="PRU00235"/>
    </source>
</evidence>
<dbReference type="PROSITE" id="PS00626">
    <property type="entry name" value="RCC1_2"/>
    <property type="match status" value="1"/>
</dbReference>